<dbReference type="InterPro" id="IPR013087">
    <property type="entry name" value="Znf_C2H2_type"/>
</dbReference>
<evidence type="ECO:0000313" key="14">
    <source>
        <dbReference type="Proteomes" id="UP000479000"/>
    </source>
</evidence>
<evidence type="ECO:0000256" key="10">
    <source>
        <dbReference type="ARBA" id="ARBA00023242"/>
    </source>
</evidence>
<dbReference type="PROSITE" id="PS00028">
    <property type="entry name" value="ZINC_FINGER_C2H2_1"/>
    <property type="match status" value="2"/>
</dbReference>
<keyword evidence="14" id="KW-1185">Reference proteome</keyword>
<feature type="domain" description="C2H2-type" evidence="12">
    <location>
        <begin position="587"/>
        <end position="614"/>
    </location>
</feature>
<dbReference type="PANTHER" id="PTHR24403">
    <property type="entry name" value="ZINC FINGER PROTEIN"/>
    <property type="match status" value="1"/>
</dbReference>
<evidence type="ECO:0000256" key="11">
    <source>
        <dbReference type="PROSITE-ProRule" id="PRU00042"/>
    </source>
</evidence>
<accession>A0A6H5HPX4</accession>
<dbReference type="FunFam" id="3.30.160.60:FF:000075">
    <property type="entry name" value="Putative zinc finger protein 536"/>
    <property type="match status" value="1"/>
</dbReference>
<name>A0A6H5HPX4_9HEMI</name>
<sequence>MHQNLTERIQMSKSCCTRQRFRSWLFQHDWLKNLETRLKILLYQECVFNTHYIHAVVSFKIYPNHVNSSYVYLIMSINDNTWQEPQDSKDFGHLFTNALIDVRFDDQSDPKTQGIHEVKIELIDSSDSECDYCDVKPKIKKESIDPLTGHEFDDDRAFQGDSFGKLCDILGVKIEPKIKIESENIKNEPPDGATVDAFSEATHIPNPAAKKRGLRRMPGKIKEEGKGNFGKPPEKFEVAGDDISVKGKAKTVKRGATAKPSLASRTAIKKRVFTCNECEFSTKSIIGMRQHVEDHLTRNSEIKYRKCLFCNFETHDQVAMIQHTCPSVEATMITCQYCEIQLPPQEIQLHLTEMHARLIELTFNNVADDLFSCYYCGYTTSDKESLRSHVAVHIGEKRMTGVVYIEGRKYFKCQFCDYKTWRLGCFRRHMDETRKHGGQKNYRCKKCGRTFLRKQHLNSHNREVHMAKAPDERSSCDKCGKIFPSKFKLDHHMRSHKEKLFACDMCKFKGPSASALRRHKMMVHLNFRPFPCPECDHRAKTKNGLEIHLLTHSTEKRFNCPHCEYRSNRKFVLHSHIKHIHCSEKPFACPECEFKTKSKGGLVAHFKRHVNVKPFGCPAEGCDHRTFTATAMKAHSAKHTGARPFGCPFCEYRASRSFLIKSHVQNRHKSLESEYIGPMKGL</sequence>
<evidence type="ECO:0000256" key="7">
    <source>
        <dbReference type="ARBA" id="ARBA00023015"/>
    </source>
</evidence>
<dbReference type="InterPro" id="IPR036236">
    <property type="entry name" value="Znf_C2H2_sf"/>
</dbReference>
<dbReference type="OrthoDB" id="6105938at2759"/>
<feature type="domain" description="C2H2-type" evidence="12">
    <location>
        <begin position="615"/>
        <end position="644"/>
    </location>
</feature>
<evidence type="ECO:0000313" key="13">
    <source>
        <dbReference type="EMBL" id="CAB0019116.1"/>
    </source>
</evidence>
<evidence type="ECO:0000256" key="6">
    <source>
        <dbReference type="ARBA" id="ARBA00022833"/>
    </source>
</evidence>
<dbReference type="Proteomes" id="UP000479000">
    <property type="component" value="Unassembled WGS sequence"/>
</dbReference>
<feature type="domain" description="C2H2-type" evidence="12">
    <location>
        <begin position="474"/>
        <end position="496"/>
    </location>
</feature>
<evidence type="ECO:0000256" key="2">
    <source>
        <dbReference type="ARBA" id="ARBA00006991"/>
    </source>
</evidence>
<dbReference type="Gene3D" id="3.30.160.60">
    <property type="entry name" value="Classic Zinc Finger"/>
    <property type="match status" value="6"/>
</dbReference>
<protein>
    <recommendedName>
        <fullName evidence="12">C2H2-type domain-containing protein</fullName>
    </recommendedName>
</protein>
<evidence type="ECO:0000259" key="12">
    <source>
        <dbReference type="PROSITE" id="PS50157"/>
    </source>
</evidence>
<dbReference type="AlphaFoldDB" id="A0A6H5HPX4"/>
<comment type="subcellular location">
    <subcellularLocation>
        <location evidence="1">Nucleus</location>
    </subcellularLocation>
</comment>
<dbReference type="GO" id="GO:0008270">
    <property type="term" value="F:zinc ion binding"/>
    <property type="evidence" value="ECO:0007669"/>
    <property type="project" value="UniProtKB-KW"/>
</dbReference>
<dbReference type="SMART" id="SM00355">
    <property type="entry name" value="ZnF_C2H2"/>
    <property type="match status" value="12"/>
</dbReference>
<feature type="domain" description="C2H2-type" evidence="12">
    <location>
        <begin position="371"/>
        <end position="398"/>
    </location>
</feature>
<feature type="domain" description="C2H2-type" evidence="12">
    <location>
        <begin position="530"/>
        <end position="557"/>
    </location>
</feature>
<dbReference type="Pfam" id="PF00096">
    <property type="entry name" value="zf-C2H2"/>
    <property type="match status" value="2"/>
</dbReference>
<keyword evidence="7" id="KW-0805">Transcription regulation</keyword>
<keyword evidence="8" id="KW-0238">DNA-binding</keyword>
<dbReference type="GO" id="GO:0005634">
    <property type="term" value="C:nucleus"/>
    <property type="evidence" value="ECO:0007669"/>
    <property type="project" value="UniProtKB-SubCell"/>
</dbReference>
<feature type="domain" description="C2H2-type" evidence="12">
    <location>
        <begin position="501"/>
        <end position="529"/>
    </location>
</feature>
<dbReference type="PROSITE" id="PS50157">
    <property type="entry name" value="ZINC_FINGER_C2H2_2"/>
    <property type="match status" value="8"/>
</dbReference>
<keyword evidence="6" id="KW-0862">Zinc</keyword>
<dbReference type="PANTHER" id="PTHR24403:SF67">
    <property type="entry name" value="FI01116P-RELATED"/>
    <property type="match status" value="1"/>
</dbReference>
<feature type="domain" description="C2H2-type" evidence="12">
    <location>
        <begin position="558"/>
        <end position="586"/>
    </location>
</feature>
<keyword evidence="4" id="KW-0677">Repeat</keyword>
<evidence type="ECO:0000256" key="9">
    <source>
        <dbReference type="ARBA" id="ARBA00023163"/>
    </source>
</evidence>
<evidence type="ECO:0000256" key="1">
    <source>
        <dbReference type="ARBA" id="ARBA00004123"/>
    </source>
</evidence>
<dbReference type="GO" id="GO:0045944">
    <property type="term" value="P:positive regulation of transcription by RNA polymerase II"/>
    <property type="evidence" value="ECO:0007669"/>
    <property type="project" value="TreeGrafter"/>
</dbReference>
<gene>
    <name evidence="13" type="ORF">NTEN_LOCUS22828</name>
</gene>
<dbReference type="SUPFAM" id="SSF57667">
    <property type="entry name" value="beta-beta-alpha zinc fingers"/>
    <property type="match status" value="5"/>
</dbReference>
<feature type="domain" description="C2H2-type" evidence="12">
    <location>
        <begin position="442"/>
        <end position="470"/>
    </location>
</feature>
<comment type="similarity">
    <text evidence="2">Belongs to the krueppel C2H2-type zinc-finger protein family.</text>
</comment>
<evidence type="ECO:0000256" key="8">
    <source>
        <dbReference type="ARBA" id="ARBA00023125"/>
    </source>
</evidence>
<evidence type="ECO:0000256" key="4">
    <source>
        <dbReference type="ARBA" id="ARBA00022737"/>
    </source>
</evidence>
<dbReference type="EMBL" id="CADCXU010033786">
    <property type="protein sequence ID" value="CAB0019116.1"/>
    <property type="molecule type" value="Genomic_DNA"/>
</dbReference>
<dbReference type="InterPro" id="IPR050688">
    <property type="entry name" value="Zinc_finger/UBP_domain"/>
</dbReference>
<proteinExistence type="inferred from homology"/>
<organism evidence="13 14">
    <name type="scientific">Nesidiocoris tenuis</name>
    <dbReference type="NCBI Taxonomy" id="355587"/>
    <lineage>
        <taxon>Eukaryota</taxon>
        <taxon>Metazoa</taxon>
        <taxon>Ecdysozoa</taxon>
        <taxon>Arthropoda</taxon>
        <taxon>Hexapoda</taxon>
        <taxon>Insecta</taxon>
        <taxon>Pterygota</taxon>
        <taxon>Neoptera</taxon>
        <taxon>Paraneoptera</taxon>
        <taxon>Hemiptera</taxon>
        <taxon>Heteroptera</taxon>
        <taxon>Panheteroptera</taxon>
        <taxon>Cimicomorpha</taxon>
        <taxon>Miridae</taxon>
        <taxon>Dicyphina</taxon>
        <taxon>Nesidiocoris</taxon>
    </lineage>
</organism>
<dbReference type="GO" id="GO:0003677">
    <property type="term" value="F:DNA binding"/>
    <property type="evidence" value="ECO:0007669"/>
    <property type="project" value="UniProtKB-KW"/>
</dbReference>
<keyword evidence="10" id="KW-0539">Nucleus</keyword>
<reference evidence="13 14" key="1">
    <citation type="submission" date="2020-02" db="EMBL/GenBank/DDBJ databases">
        <authorList>
            <person name="Ferguson B K."/>
        </authorList>
    </citation>
    <scope>NUCLEOTIDE SEQUENCE [LARGE SCALE GENOMIC DNA]</scope>
</reference>
<evidence type="ECO:0000256" key="3">
    <source>
        <dbReference type="ARBA" id="ARBA00022723"/>
    </source>
</evidence>
<dbReference type="FunFam" id="3.30.160.60:FF:000446">
    <property type="entry name" value="Zinc finger protein"/>
    <property type="match status" value="1"/>
</dbReference>
<evidence type="ECO:0000256" key="5">
    <source>
        <dbReference type="ARBA" id="ARBA00022771"/>
    </source>
</evidence>
<keyword evidence="9" id="KW-0804">Transcription</keyword>
<keyword evidence="5 11" id="KW-0863">Zinc-finger</keyword>
<keyword evidence="3" id="KW-0479">Metal-binding</keyword>